<evidence type="ECO:0000313" key="3">
    <source>
        <dbReference type="EMBL" id="AKC88387.1"/>
    </source>
</evidence>
<dbReference type="AlphaFoldDB" id="A0A0E3Z3X8"/>
<dbReference type="PANTHER" id="PTHR44196:SF4">
    <property type="entry name" value="SHORT CHAIN DEHYDROGENASE"/>
    <property type="match status" value="1"/>
</dbReference>
<protein>
    <submittedName>
        <fullName evidence="3">Short-chain dehydrogenase</fullName>
    </submittedName>
</protein>
<dbReference type="KEGG" id="psuw:WQ53_12610"/>
<keyword evidence="4" id="KW-1185">Reference proteome</keyword>
<comment type="similarity">
    <text evidence="1">Belongs to the short-chain dehydrogenases/reductases (SDR) family.</text>
</comment>
<dbReference type="PATRIC" id="fig|314722.6.peg.2734"/>
<keyword evidence="2" id="KW-0560">Oxidoreductase</keyword>
<organism evidence="3 4">
    <name type="scientific">Pseudoxanthomonas suwonensis</name>
    <dbReference type="NCBI Taxonomy" id="314722"/>
    <lineage>
        <taxon>Bacteria</taxon>
        <taxon>Pseudomonadati</taxon>
        <taxon>Pseudomonadota</taxon>
        <taxon>Gammaproteobacteria</taxon>
        <taxon>Lysobacterales</taxon>
        <taxon>Lysobacteraceae</taxon>
        <taxon>Pseudoxanthomonas</taxon>
    </lineage>
</organism>
<gene>
    <name evidence="3" type="ORF">WQ53_12610</name>
</gene>
<evidence type="ECO:0000256" key="1">
    <source>
        <dbReference type="ARBA" id="ARBA00006484"/>
    </source>
</evidence>
<dbReference type="SUPFAM" id="SSF51735">
    <property type="entry name" value="NAD(P)-binding Rossmann-fold domains"/>
    <property type="match status" value="1"/>
</dbReference>
<dbReference type="GO" id="GO:0016020">
    <property type="term" value="C:membrane"/>
    <property type="evidence" value="ECO:0007669"/>
    <property type="project" value="TreeGrafter"/>
</dbReference>
<reference evidence="3 4" key="1">
    <citation type="journal article" date="2015" name="Genome Announc.">
        <title>Complete Genome Sequence of Pseudoxanthomonas suwonensis Strain J1, a Cellulose-Degrading Bacterium Isolated from Leaf- and Wood-Enriched Soil.</title>
        <authorList>
            <person name="Hou L."/>
            <person name="Jiang J."/>
            <person name="Xu Z."/>
            <person name="Zhou Y."/>
            <person name="Leung F.C."/>
        </authorList>
    </citation>
    <scope>NUCLEOTIDE SEQUENCE [LARGE SCALE GENOMIC DNA]</scope>
    <source>
        <strain evidence="3 4">J1</strain>
    </source>
</reference>
<accession>A0A0E3Z3X8</accession>
<dbReference type="PRINTS" id="PR00081">
    <property type="entry name" value="GDHRDH"/>
</dbReference>
<name>A0A0E3Z3X8_9GAMM</name>
<dbReference type="Pfam" id="PF13561">
    <property type="entry name" value="adh_short_C2"/>
    <property type="match status" value="1"/>
</dbReference>
<dbReference type="Proteomes" id="UP000033067">
    <property type="component" value="Chromosome"/>
</dbReference>
<dbReference type="Gene3D" id="3.40.50.720">
    <property type="entry name" value="NAD(P)-binding Rossmann-like Domain"/>
    <property type="match status" value="1"/>
</dbReference>
<proteinExistence type="inferred from homology"/>
<sequence length="251" mass="25865">MVDLPSAAPQPLAGRVVLLSGAHGGLGAAAARACAAAGATLVLAGRRLPKLNRVYDAVAQAGPEPLLYPLDLEGAGPDDYAELADRLQAELGRLDGLLHCAAEFRGLTPLEHLDPAAFARAIHVNLTAPWWLVQACLPLLRQAPDAAVVVAVDDPARVGQAYWGGYGVAQHGLHALVRMLAAELAGTPVRVAGLQPGPMRTPLRARAYADDLGEDLRDPEAYAGACVTLLSAAGATHRGTVWDAAAGNAAP</sequence>
<evidence type="ECO:0000256" key="2">
    <source>
        <dbReference type="ARBA" id="ARBA00023002"/>
    </source>
</evidence>
<dbReference type="PANTHER" id="PTHR44196">
    <property type="entry name" value="DEHYDROGENASE/REDUCTASE SDR FAMILY MEMBER 7B"/>
    <property type="match status" value="1"/>
</dbReference>
<dbReference type="InterPro" id="IPR002347">
    <property type="entry name" value="SDR_fam"/>
</dbReference>
<dbReference type="EMBL" id="CP011144">
    <property type="protein sequence ID" value="AKC88387.1"/>
    <property type="molecule type" value="Genomic_DNA"/>
</dbReference>
<dbReference type="InterPro" id="IPR036291">
    <property type="entry name" value="NAD(P)-bd_dom_sf"/>
</dbReference>
<dbReference type="GO" id="GO:0016491">
    <property type="term" value="F:oxidoreductase activity"/>
    <property type="evidence" value="ECO:0007669"/>
    <property type="project" value="UniProtKB-KW"/>
</dbReference>
<evidence type="ECO:0000313" key="4">
    <source>
        <dbReference type="Proteomes" id="UP000033067"/>
    </source>
</evidence>